<dbReference type="Gene3D" id="1.10.8.60">
    <property type="match status" value="1"/>
</dbReference>
<reference evidence="7" key="1">
    <citation type="submission" date="2011-03" db="EMBL/GenBank/DDBJ databases">
        <title>Complete sequence of Sphingobacterium sp. 21.</title>
        <authorList>
            <consortium name="US DOE Joint Genome Institute"/>
            <person name="Lucas S."/>
            <person name="Copeland A."/>
            <person name="Lapidus A."/>
            <person name="Cheng J.-F."/>
            <person name="Goodwin L."/>
            <person name="Pitluck S."/>
            <person name="Davenport K."/>
            <person name="Detter J.C."/>
            <person name="Han C."/>
            <person name="Tapia R."/>
            <person name="Land M."/>
            <person name="Hauser L."/>
            <person name="Kyrpides N."/>
            <person name="Ivanova N."/>
            <person name="Ovchinnikova G."/>
            <person name="Pagani I."/>
            <person name="Siebers A.K."/>
            <person name="Allgaier M."/>
            <person name="Thelen M.P."/>
            <person name="Hugenholtz P."/>
            <person name="Woyke T."/>
        </authorList>
    </citation>
    <scope>NUCLEOTIDE SEQUENCE</scope>
    <source>
        <strain evidence="7">21</strain>
    </source>
</reference>
<dbReference type="eggNOG" id="COG2203">
    <property type="taxonomic scope" value="Bacteria"/>
</dbReference>
<dbReference type="InterPro" id="IPR003593">
    <property type="entry name" value="AAA+_ATPase"/>
</dbReference>
<dbReference type="Pfam" id="PF00158">
    <property type="entry name" value="Sigma54_activat"/>
    <property type="match status" value="1"/>
</dbReference>
<feature type="domain" description="Sigma-54 factor interaction" evidence="6">
    <location>
        <begin position="912"/>
        <end position="1141"/>
    </location>
</feature>
<evidence type="ECO:0000256" key="4">
    <source>
        <dbReference type="ARBA" id="ARBA00023163"/>
    </source>
</evidence>
<dbReference type="STRING" id="743722.Sph21_4888"/>
<evidence type="ECO:0000313" key="7">
    <source>
        <dbReference type="EMBL" id="ADZ81395.1"/>
    </source>
</evidence>
<dbReference type="InterPro" id="IPR058031">
    <property type="entry name" value="AAA_lid_NorR"/>
</dbReference>
<dbReference type="PROSITE" id="PS00688">
    <property type="entry name" value="SIGMA54_INTERACT_3"/>
    <property type="match status" value="1"/>
</dbReference>
<dbReference type="KEGG" id="shg:Sph21_4888"/>
<dbReference type="Gene3D" id="1.10.10.60">
    <property type="entry name" value="Homeodomain-like"/>
    <property type="match status" value="1"/>
</dbReference>
<gene>
    <name evidence="7" type="ordered locus">Sph21_4888</name>
</gene>
<evidence type="ECO:0000256" key="1">
    <source>
        <dbReference type="ARBA" id="ARBA00022741"/>
    </source>
</evidence>
<sequence length="1228" mass="139379">MKNGFEMGYPTSVSFNREDILEKLSLSLSKAKSIEEMLSILRQRLKPIFGTTSILLCRLNEDKITYSIDHLLSISDKQSEFFRVYQESPCDYFDNYFNKVVEAGVPLFLEIDSHGIGKGNGIAAIFTMLRAEEVVAIPILELNHDFALFFDKSSGNGTDPENLFMLCKSIALYLRLAFSKIQETKLLTRAIELHQQERRLHKILATCYTKKEVKNWLLRHFLPYIGAEHANISIISADYERYCMFLDTKKTTDDQTVSFAFRCSGLNLSGSVIDLVFTSRTLQKEIIIEENGAEINMYNIPLIDGDHVIAVLSIYTHNDHDINLKAIEPFEASIVEKLLFLKGQEEQLRISNERAFIKELRLALSSVYTSEGFLPILSEHLRKIWEYNDIALLIPLKELTRDGSYLNHFEAKRRVHPYFKEWLTNCLSSLTELQTCNEEYSVEVYDVKNLPVNKALKAEHLAFCKETGIKTALIITLQNDGKFIGSLMLFSEKTGFPELEPFFKFSLSFLLSLTTSSLISKDLLATKEKQRRSLIDLGKSLASFQNSIDLFDFIFNGLTNVISFEKASIVLVKSVEKQFSLLTINTFQNHQSDNLILSDTQWENIAGHQLLKLVVKKDATFMEAKDLPNELRPFLTPTSENSEPTTIGCFPIPIEHDISAVLFTTFPTDTDLEQATERFNMLVPYLTIALKNAKSYESLKKREQEQAQLLELSNQFAAIKSSEDFSHIVNEKLKKIFYFSHSVIGLIDEGGETTSPFILDPHSRNFNHPKFDEIVKNNRFSMKCPLFQKPIISGQLELFKTEEARHDGSMPAFVEMNYESGIKEIGVLAIKVEGKYMGFLLLFSDHDNSFPPEKLGIIRGISSQIAVAVSNLISSAKIAKQFQQIESYKRKLEEENLLLHEEIKTHYEYSEIIGDSPLMQNVFHLIDQVSQSDSTVLISGETGTGKELLARAIHNHSARKNKLMVKINCAAMPANLIESELFGHEKGSFTGAFERKIGKFELAHQGTLFLDEVGEMPLELQVKLLRVLQEREFERVGGSTAIKVNVRIIAATNRNLQQEVTAGTFRADLFYRLNVFPIMAPALRDRKQDMTMLVQHFIQKYNRKIGKEISGLSQDVMQKLLHYNWPGNVRELEHYIERAMLMTSGKIIKEIGLPENAPLAPANEHASTTVYNNGYSLKESEKQHLMSVLRQCNGKVAGPGGAAKLLGLPATTVYSKIKRLGLSKTYKL</sequence>
<dbReference type="PATRIC" id="fig|743722.3.peg.5186"/>
<dbReference type="InterPro" id="IPR009057">
    <property type="entry name" value="Homeodomain-like_sf"/>
</dbReference>
<dbReference type="Gene3D" id="3.40.50.300">
    <property type="entry name" value="P-loop containing nucleotide triphosphate hydrolases"/>
    <property type="match status" value="1"/>
</dbReference>
<dbReference type="HOGENOM" id="CLU_267956_0_0_10"/>
<accession>F4C7R2</accession>
<organism evidence="7">
    <name type="scientific">Sphingobacterium sp. (strain 21)</name>
    <dbReference type="NCBI Taxonomy" id="743722"/>
    <lineage>
        <taxon>Bacteria</taxon>
        <taxon>Pseudomonadati</taxon>
        <taxon>Bacteroidota</taxon>
        <taxon>Sphingobacteriia</taxon>
        <taxon>Sphingobacteriales</taxon>
        <taxon>Sphingobacteriaceae</taxon>
        <taxon>Sphingobacterium</taxon>
    </lineage>
</organism>
<dbReference type="InterPro" id="IPR029016">
    <property type="entry name" value="GAF-like_dom_sf"/>
</dbReference>
<protein>
    <submittedName>
        <fullName evidence="7">Sigma54 specific transcriptional regulator, Fis family</fullName>
    </submittedName>
</protein>
<evidence type="ECO:0000256" key="5">
    <source>
        <dbReference type="SAM" id="Coils"/>
    </source>
</evidence>
<keyword evidence="3" id="KW-0805">Transcription regulation</keyword>
<dbReference type="InterPro" id="IPR002078">
    <property type="entry name" value="Sigma_54_int"/>
</dbReference>
<dbReference type="Pfam" id="PF25601">
    <property type="entry name" value="AAA_lid_14"/>
    <property type="match status" value="1"/>
</dbReference>
<dbReference type="AlphaFoldDB" id="F4C7R2"/>
<keyword evidence="2" id="KW-0067">ATP-binding</keyword>
<dbReference type="PANTHER" id="PTHR32071">
    <property type="entry name" value="TRANSCRIPTIONAL REGULATORY PROTEIN"/>
    <property type="match status" value="1"/>
</dbReference>
<name>F4C7R2_SPHS2</name>
<dbReference type="eggNOG" id="COG3829">
    <property type="taxonomic scope" value="Bacteria"/>
</dbReference>
<dbReference type="GO" id="GO:0005524">
    <property type="term" value="F:ATP binding"/>
    <property type="evidence" value="ECO:0007669"/>
    <property type="project" value="UniProtKB-KW"/>
</dbReference>
<dbReference type="SMART" id="SM00382">
    <property type="entry name" value="AAA"/>
    <property type="match status" value="1"/>
</dbReference>
<dbReference type="PANTHER" id="PTHR32071:SF123">
    <property type="entry name" value="DNA-BINDING TRANSCRIPTIONAL ACTIVATOR HYFR-RELATED"/>
    <property type="match status" value="1"/>
</dbReference>
<keyword evidence="5" id="KW-0175">Coiled coil</keyword>
<proteinExistence type="predicted"/>
<dbReference type="SUPFAM" id="SSF52540">
    <property type="entry name" value="P-loop containing nucleoside triphosphate hydrolases"/>
    <property type="match status" value="1"/>
</dbReference>
<dbReference type="InterPro" id="IPR025944">
    <property type="entry name" value="Sigma_54_int_dom_CS"/>
</dbReference>
<evidence type="ECO:0000256" key="2">
    <source>
        <dbReference type="ARBA" id="ARBA00022840"/>
    </source>
</evidence>
<keyword evidence="1" id="KW-0547">Nucleotide-binding</keyword>
<dbReference type="OrthoDB" id="9767722at2"/>
<feature type="coiled-coil region" evidence="5">
    <location>
        <begin position="878"/>
        <end position="905"/>
    </location>
</feature>
<dbReference type="PROSITE" id="PS50045">
    <property type="entry name" value="SIGMA54_INTERACT_4"/>
    <property type="match status" value="1"/>
</dbReference>
<dbReference type="SUPFAM" id="SSF46689">
    <property type="entry name" value="Homeodomain-like"/>
    <property type="match status" value="1"/>
</dbReference>
<evidence type="ECO:0000256" key="3">
    <source>
        <dbReference type="ARBA" id="ARBA00023015"/>
    </source>
</evidence>
<dbReference type="PROSITE" id="PS00675">
    <property type="entry name" value="SIGMA54_INTERACT_1"/>
    <property type="match status" value="1"/>
</dbReference>
<dbReference type="InterPro" id="IPR027417">
    <property type="entry name" value="P-loop_NTPase"/>
</dbReference>
<dbReference type="GO" id="GO:0006355">
    <property type="term" value="P:regulation of DNA-templated transcription"/>
    <property type="evidence" value="ECO:0007669"/>
    <property type="project" value="InterPro"/>
</dbReference>
<dbReference type="InterPro" id="IPR025662">
    <property type="entry name" value="Sigma_54_int_dom_ATP-bd_1"/>
</dbReference>
<dbReference type="FunFam" id="3.40.50.300:FF:000006">
    <property type="entry name" value="DNA-binding transcriptional regulator NtrC"/>
    <property type="match status" value="1"/>
</dbReference>
<dbReference type="Gene3D" id="3.30.450.40">
    <property type="match status" value="1"/>
</dbReference>
<dbReference type="EMBL" id="CP002584">
    <property type="protein sequence ID" value="ADZ81395.1"/>
    <property type="molecule type" value="Genomic_DNA"/>
</dbReference>
<evidence type="ECO:0000259" key="6">
    <source>
        <dbReference type="PROSITE" id="PS50045"/>
    </source>
</evidence>
<dbReference type="CDD" id="cd00009">
    <property type="entry name" value="AAA"/>
    <property type="match status" value="1"/>
</dbReference>
<keyword evidence="4" id="KW-0804">Transcription</keyword>
<dbReference type="SUPFAM" id="SSF55781">
    <property type="entry name" value="GAF domain-like"/>
    <property type="match status" value="2"/>
</dbReference>